<evidence type="ECO:0000313" key="2">
    <source>
        <dbReference type="EMBL" id="AGC71993.1"/>
    </source>
</evidence>
<feature type="transmembrane region" description="Helical" evidence="1">
    <location>
        <begin position="152"/>
        <end position="181"/>
    </location>
</feature>
<feature type="transmembrane region" description="Helical" evidence="1">
    <location>
        <begin position="193"/>
        <end position="212"/>
    </location>
</feature>
<feature type="transmembrane region" description="Helical" evidence="1">
    <location>
        <begin position="345"/>
        <end position="363"/>
    </location>
</feature>
<feature type="transmembrane region" description="Helical" evidence="1">
    <location>
        <begin position="109"/>
        <end position="127"/>
    </location>
</feature>
<feature type="transmembrane region" description="Helical" evidence="1">
    <location>
        <begin position="319"/>
        <end position="339"/>
    </location>
</feature>
<dbReference type="AlphaFoldDB" id="L7VY39"/>
<evidence type="ECO:0008006" key="3">
    <source>
        <dbReference type="Google" id="ProtNLM"/>
    </source>
</evidence>
<evidence type="ECO:0000256" key="1">
    <source>
        <dbReference type="SAM" id="Phobius"/>
    </source>
</evidence>
<keyword evidence="1" id="KW-0812">Transmembrane</keyword>
<feature type="transmembrane region" description="Helical" evidence="1">
    <location>
        <begin position="84"/>
        <end position="102"/>
    </location>
</feature>
<name>L7VY39_9BACT</name>
<accession>L7VY39</accession>
<dbReference type="EMBL" id="JX649889">
    <property type="protein sequence ID" value="AGC71993.1"/>
    <property type="molecule type" value="Genomic_DNA"/>
</dbReference>
<keyword evidence="1" id="KW-0472">Membrane</keyword>
<reference evidence="2" key="1">
    <citation type="submission" date="2012-09" db="EMBL/GenBank/DDBJ databases">
        <title>Metagenomic Characterization of a Microbial Community in Wastewater Detects High Levels of Antibiotic Resistance.</title>
        <authorList>
            <person name="Abrams M."/>
            <person name="Caldwell A."/>
            <person name="Vandaei E."/>
            <person name="Lee W."/>
            <person name="Perrott J."/>
            <person name="Khan S.Y."/>
            <person name="Ta J."/>
            <person name="Romero D."/>
            <person name="Nguyen V."/>
            <person name="Pourmand N."/>
            <person name="Ouverney C.C."/>
        </authorList>
    </citation>
    <scope>NUCLEOTIDE SEQUENCE</scope>
</reference>
<sequence>MLEAIVLLLLLVVLASFVVRGDGMAPTHPMDQAFVYTDLRITKSDAGTWRFEYPHLQYSGGISSSLLIGAYKLLVSPSNETLNWHARLLGCSLFFIASFALLQVSVAPRILRVLSLTVIATSGFALLEPTSELYAAAYFTGFLYFMRSDAPWSAAVLLALFGLAKVELLLASALCLAVWVATERDTKVRLSAAAAYLACVVALCLPALYLYGRDGLLGGRAFSALSQHFAELYCGINPMQCAALGGGWDNPNPIVELLFPGAASVADVILHYPAQYTRLLALGFRESFENILIALNGTVFLLAIALSSRSTMDASDRRLCTLVLLTTAASLLPALFVAFVHIRYVARFSPAILVVTLVMLGFSGKHQTRVNWISMAVAATLGIIATMQALLLFPRIAASPHGF</sequence>
<proteinExistence type="predicted"/>
<protein>
    <recommendedName>
        <fullName evidence="3">Glycosyltransferase RgtA/B/C/D-like domain-containing protein</fullName>
    </recommendedName>
</protein>
<feature type="transmembrane region" description="Helical" evidence="1">
    <location>
        <begin position="370"/>
        <end position="393"/>
    </location>
</feature>
<feature type="transmembrane region" description="Helical" evidence="1">
    <location>
        <begin position="288"/>
        <end position="307"/>
    </location>
</feature>
<keyword evidence="1" id="KW-1133">Transmembrane helix</keyword>
<organism evidence="2">
    <name type="scientific">uncultured bacterium A1Q1_fos_36</name>
    <dbReference type="NCBI Taxonomy" id="1256573"/>
    <lineage>
        <taxon>Bacteria</taxon>
        <taxon>environmental samples</taxon>
    </lineage>
</organism>